<dbReference type="SMR" id="A0A2V3J1Y6"/>
<keyword evidence="10 14" id="KW-0156">Chromatin regulator</keyword>
<evidence type="ECO:0000256" key="15">
    <source>
        <dbReference type="SAM" id="Coils"/>
    </source>
</evidence>
<dbReference type="UniPathway" id="UPA00143"/>
<dbReference type="OrthoDB" id="4006at2759"/>
<evidence type="ECO:0000256" key="11">
    <source>
        <dbReference type="ARBA" id="ARBA00023054"/>
    </source>
</evidence>
<dbReference type="EC" id="2.3.2.27" evidence="14"/>
<comment type="pathway">
    <text evidence="3 14">Protein modification; protein ubiquitination.</text>
</comment>
<dbReference type="GO" id="GO:0006325">
    <property type="term" value="P:chromatin organization"/>
    <property type="evidence" value="ECO:0007669"/>
    <property type="project" value="UniProtKB-KW"/>
</dbReference>
<evidence type="ECO:0000256" key="1">
    <source>
        <dbReference type="ARBA" id="ARBA00000900"/>
    </source>
</evidence>
<dbReference type="GO" id="GO:0016567">
    <property type="term" value="P:protein ubiquitination"/>
    <property type="evidence" value="ECO:0007669"/>
    <property type="project" value="UniProtKB-UniRule"/>
</dbReference>
<dbReference type="Proteomes" id="UP000247409">
    <property type="component" value="Unassembled WGS sequence"/>
</dbReference>
<gene>
    <name evidence="18" type="ORF">BWQ96_01878</name>
</gene>
<feature type="compositionally biased region" description="Polar residues" evidence="16">
    <location>
        <begin position="26"/>
        <end position="36"/>
    </location>
</feature>
<keyword evidence="11 14" id="KW-0175">Coiled coil</keyword>
<dbReference type="SUPFAM" id="SSF57850">
    <property type="entry name" value="RING/U-box"/>
    <property type="match status" value="1"/>
</dbReference>
<dbReference type="AlphaFoldDB" id="A0A2V3J1Y6"/>
<feature type="coiled-coil region" evidence="15">
    <location>
        <begin position="600"/>
        <end position="669"/>
    </location>
</feature>
<dbReference type="InterPro" id="IPR013083">
    <property type="entry name" value="Znf_RING/FYVE/PHD"/>
</dbReference>
<dbReference type="Pfam" id="PF13920">
    <property type="entry name" value="zf-C3HC4_3"/>
    <property type="match status" value="1"/>
</dbReference>
<keyword evidence="9 14" id="KW-0862">Zinc</keyword>
<dbReference type="InterPro" id="IPR001841">
    <property type="entry name" value="Znf_RING"/>
</dbReference>
<comment type="subcellular location">
    <subcellularLocation>
        <location evidence="2 14">Nucleus</location>
    </subcellularLocation>
</comment>
<evidence type="ECO:0000256" key="2">
    <source>
        <dbReference type="ARBA" id="ARBA00004123"/>
    </source>
</evidence>
<dbReference type="CDD" id="cd16499">
    <property type="entry name" value="RING-HC_Bre1-like"/>
    <property type="match status" value="1"/>
</dbReference>
<feature type="compositionally biased region" description="Basic and acidic residues" evidence="16">
    <location>
        <begin position="227"/>
        <end position="254"/>
    </location>
</feature>
<feature type="compositionally biased region" description="Basic and acidic residues" evidence="16">
    <location>
        <begin position="351"/>
        <end position="363"/>
    </location>
</feature>
<keyword evidence="5 14" id="KW-0808">Transferase</keyword>
<feature type="compositionally biased region" description="Polar residues" evidence="16">
    <location>
        <begin position="255"/>
        <end position="270"/>
    </location>
</feature>
<evidence type="ECO:0000256" key="7">
    <source>
        <dbReference type="ARBA" id="ARBA00022771"/>
    </source>
</evidence>
<keyword evidence="12 14" id="KW-0539">Nucleus</keyword>
<evidence type="ECO:0000256" key="13">
    <source>
        <dbReference type="PROSITE-ProRule" id="PRU00175"/>
    </source>
</evidence>
<feature type="coiled-coil region" evidence="15">
    <location>
        <begin position="434"/>
        <end position="525"/>
    </location>
</feature>
<reference evidence="18 19" key="1">
    <citation type="journal article" date="2018" name="Mol. Biol. Evol.">
        <title>Analysis of the draft genome of the red seaweed Gracilariopsis chorda provides insights into genome size evolution in Rhodophyta.</title>
        <authorList>
            <person name="Lee J."/>
            <person name="Yang E.C."/>
            <person name="Graf L."/>
            <person name="Yang J.H."/>
            <person name="Qiu H."/>
            <person name="Zel Zion U."/>
            <person name="Chan C.X."/>
            <person name="Stephens T.G."/>
            <person name="Weber A.P.M."/>
            <person name="Boo G.H."/>
            <person name="Boo S.M."/>
            <person name="Kim K.M."/>
            <person name="Shin Y."/>
            <person name="Jung M."/>
            <person name="Lee S.J."/>
            <person name="Yim H.S."/>
            <person name="Lee J.H."/>
            <person name="Bhattacharya D."/>
            <person name="Yoon H.S."/>
        </authorList>
    </citation>
    <scope>NUCLEOTIDE SEQUENCE [LARGE SCALE GENOMIC DNA]</scope>
    <source>
        <strain evidence="18 19">SKKU-2015</strain>
        <tissue evidence="18">Whole body</tissue>
    </source>
</reference>
<evidence type="ECO:0000256" key="14">
    <source>
        <dbReference type="RuleBase" id="RU365038"/>
    </source>
</evidence>
<dbReference type="PROSITE" id="PS50089">
    <property type="entry name" value="ZF_RING_2"/>
    <property type="match status" value="1"/>
</dbReference>
<dbReference type="GO" id="GO:0061630">
    <property type="term" value="F:ubiquitin protein ligase activity"/>
    <property type="evidence" value="ECO:0007669"/>
    <property type="project" value="UniProtKB-EC"/>
</dbReference>
<dbReference type="PANTHER" id="PTHR23163:SF0">
    <property type="entry name" value="E3 UBIQUITIN-PROTEIN LIGASE BRE1"/>
    <property type="match status" value="1"/>
</dbReference>
<dbReference type="InterPro" id="IPR013956">
    <property type="entry name" value="E3_ubiquit_lig_Bre1"/>
</dbReference>
<name>A0A2V3J1Y6_9FLOR</name>
<keyword evidence="7 13" id="KW-0863">Zinc-finger</keyword>
<evidence type="ECO:0000256" key="16">
    <source>
        <dbReference type="SAM" id="MobiDB-lite"/>
    </source>
</evidence>
<evidence type="ECO:0000256" key="8">
    <source>
        <dbReference type="ARBA" id="ARBA00022786"/>
    </source>
</evidence>
<dbReference type="GO" id="GO:0008270">
    <property type="term" value="F:zinc ion binding"/>
    <property type="evidence" value="ECO:0007669"/>
    <property type="project" value="UniProtKB-KW"/>
</dbReference>
<feature type="region of interest" description="Disordered" evidence="16">
    <location>
        <begin position="227"/>
        <end position="270"/>
    </location>
</feature>
<evidence type="ECO:0000256" key="4">
    <source>
        <dbReference type="ARBA" id="ARBA00005555"/>
    </source>
</evidence>
<evidence type="ECO:0000256" key="6">
    <source>
        <dbReference type="ARBA" id="ARBA00022723"/>
    </source>
</evidence>
<dbReference type="EMBL" id="NBIV01000014">
    <property type="protein sequence ID" value="PXF48418.1"/>
    <property type="molecule type" value="Genomic_DNA"/>
</dbReference>
<feature type="region of interest" description="Disordered" evidence="16">
    <location>
        <begin position="351"/>
        <end position="375"/>
    </location>
</feature>
<comment type="catalytic activity">
    <reaction evidence="1 14">
        <text>S-ubiquitinyl-[E2 ubiquitin-conjugating enzyme]-L-cysteine + [acceptor protein]-L-lysine = [E2 ubiquitin-conjugating enzyme]-L-cysteine + N(6)-ubiquitinyl-[acceptor protein]-L-lysine.</text>
        <dbReference type="EC" id="2.3.2.27"/>
    </reaction>
</comment>
<evidence type="ECO:0000256" key="5">
    <source>
        <dbReference type="ARBA" id="ARBA00022679"/>
    </source>
</evidence>
<evidence type="ECO:0000256" key="3">
    <source>
        <dbReference type="ARBA" id="ARBA00004906"/>
    </source>
</evidence>
<proteinExistence type="inferred from homology"/>
<feature type="region of interest" description="Disordered" evidence="16">
    <location>
        <begin position="1"/>
        <end position="39"/>
    </location>
</feature>
<evidence type="ECO:0000313" key="19">
    <source>
        <dbReference type="Proteomes" id="UP000247409"/>
    </source>
</evidence>
<sequence>MDKKRHALSNPHPSVPPAKHFRADSTHTSSPNSSPDDVQPDAIVTFQRAQLAAKIIEQQRDLTLLRDKVDELQKLVAVLDAAPRAALYHMCAVREDLTLTLARLGLTRELDPSECPIAAVMLNAEVVTNESLGEMPAAIKKLTAQIILAIEQTISESVKNSEHSSQNAELHRRLREVSDQLDRYAEREKQSLVSSTTFRDDYDDLRAESSQQRRRIVALELQLKEKQAALSSQKHDDSKNGDDTNAHSRTDNSTKDATNSSTSPVMSTSDTKAFEAAKELGEKRLAELEQLHQDNKRLILENEALRADVAKRDATIVPIKTILNTGLYQTMEANLHQVYLKERTWQLEKEAQNEQREAERKQAQDQLAEAKSSADKTIEALRRQMDELRRVADAAKVEKDKVVMTYEARKMEAGAAAAVIKAAEKRTKVSEEMRTKLEKSNQELLREVEALRSRVTGYENRMTETASAESNDLISKLRNDIEEERARSAGFMQEVESLSNMFGELESENEKLVRLLTEKEQVLSKVMAERLRGRQLLTTVKEENRVLSQGRDVDSDKIKALTQAVAASKKVSQEANAASAKAQQEARELATVLEKRRRIADDAIVSARTANAEKDEMKRERDVYAARVEELRQGEHEDKYKANRLREQLIEVERRAKEAEEALERSKQNGRSSSSDTVRDEIIGELRKKLRCSIVTNKPKEVVLLRCGHLFSRQCTDNLIATRNRKCPICGETFGKDDVRNVFF</sequence>
<feature type="domain" description="RING-type" evidence="17">
    <location>
        <begin position="692"/>
        <end position="730"/>
    </location>
</feature>
<protein>
    <recommendedName>
        <fullName evidence="14">E3 ubiquitin protein ligase</fullName>
        <ecNumber evidence="14">2.3.2.27</ecNumber>
    </recommendedName>
</protein>
<dbReference type="GO" id="GO:0005634">
    <property type="term" value="C:nucleus"/>
    <property type="evidence" value="ECO:0007669"/>
    <property type="project" value="UniProtKB-SubCell"/>
</dbReference>
<evidence type="ECO:0000259" key="17">
    <source>
        <dbReference type="PROSITE" id="PS50089"/>
    </source>
</evidence>
<comment type="caution">
    <text evidence="18">The sequence shown here is derived from an EMBL/GenBank/DDBJ whole genome shotgun (WGS) entry which is preliminary data.</text>
</comment>
<evidence type="ECO:0000256" key="10">
    <source>
        <dbReference type="ARBA" id="ARBA00022853"/>
    </source>
</evidence>
<evidence type="ECO:0000256" key="9">
    <source>
        <dbReference type="ARBA" id="ARBA00022833"/>
    </source>
</evidence>
<keyword evidence="6 14" id="KW-0479">Metal-binding</keyword>
<dbReference type="STRING" id="448386.A0A2V3J1Y6"/>
<keyword evidence="8 14" id="KW-0833">Ubl conjugation pathway</keyword>
<dbReference type="Gene3D" id="3.30.40.10">
    <property type="entry name" value="Zinc/RING finger domain, C3HC4 (zinc finger)"/>
    <property type="match status" value="1"/>
</dbReference>
<dbReference type="GO" id="GO:0033503">
    <property type="term" value="C:HULC complex"/>
    <property type="evidence" value="ECO:0007669"/>
    <property type="project" value="TreeGrafter"/>
</dbReference>
<dbReference type="PANTHER" id="PTHR23163">
    <property type="entry name" value="RING FINGER PROTEIN-RELATED"/>
    <property type="match status" value="1"/>
</dbReference>
<organism evidence="18 19">
    <name type="scientific">Gracilariopsis chorda</name>
    <dbReference type="NCBI Taxonomy" id="448386"/>
    <lineage>
        <taxon>Eukaryota</taxon>
        <taxon>Rhodophyta</taxon>
        <taxon>Florideophyceae</taxon>
        <taxon>Rhodymeniophycidae</taxon>
        <taxon>Gracilariales</taxon>
        <taxon>Gracilariaceae</taxon>
        <taxon>Gracilariopsis</taxon>
    </lineage>
</organism>
<evidence type="ECO:0000256" key="12">
    <source>
        <dbReference type="ARBA" id="ARBA00023242"/>
    </source>
</evidence>
<comment type="similarity">
    <text evidence="4 14">Belongs to the BRE1 family.</text>
</comment>
<evidence type="ECO:0000313" key="18">
    <source>
        <dbReference type="EMBL" id="PXF48418.1"/>
    </source>
</evidence>
<accession>A0A2V3J1Y6</accession>
<keyword evidence="19" id="KW-1185">Reference proteome</keyword>